<proteinExistence type="predicted"/>
<reference evidence="2" key="1">
    <citation type="submission" date="2009-11" db="EMBL/GenBank/DDBJ databases">
        <authorList>
            <consortium name="The Broad Institute Genome Sequencing Platform"/>
            <person name="Ward D."/>
            <person name="Feldgarden M."/>
            <person name="Earl A."/>
            <person name="Young S.K."/>
            <person name="Zeng Q."/>
            <person name="Koehrsen M."/>
            <person name="Alvarado L."/>
            <person name="Berlin A."/>
            <person name="Bochicchio J."/>
            <person name="Borenstein D."/>
            <person name="Chapman S.B."/>
            <person name="Chen Z."/>
            <person name="Engels R."/>
            <person name="Freedman E."/>
            <person name="Gellesch M."/>
            <person name="Goldberg J."/>
            <person name="Griggs A."/>
            <person name="Gujja S."/>
            <person name="Heilman E."/>
            <person name="Heiman D."/>
            <person name="Hepburn T."/>
            <person name="Howarth C."/>
            <person name="Jen D."/>
            <person name="Larson L."/>
            <person name="Lewis B."/>
            <person name="Mehta T."/>
            <person name="Park D."/>
            <person name="Pearson M."/>
            <person name="Roberts A."/>
            <person name="Saif S."/>
            <person name="Shea T."/>
            <person name="Shenoy N."/>
            <person name="Sisk P."/>
            <person name="Stolte C."/>
            <person name="Sykes S."/>
            <person name="Thomson T."/>
            <person name="Walk T."/>
            <person name="White J."/>
            <person name="Yandava C."/>
            <person name="Izard J."/>
            <person name="Baranova O.V."/>
            <person name="Blanton J.M."/>
            <person name="Tanner A.C."/>
            <person name="Dewhirst F.E."/>
            <person name="Haas B."/>
            <person name="Nusbaum C."/>
            <person name="Birren B."/>
        </authorList>
    </citation>
    <scope>NUCLEOTIDE SEQUENCE [LARGE SCALE GENOMIC DNA]</scope>
    <source>
        <strain evidence="2">1-1 BBBD Race 1</strain>
    </source>
</reference>
<reference evidence="3" key="4">
    <citation type="submission" date="2025-05" db="UniProtKB">
        <authorList>
            <consortium name="EnsemblFungi"/>
        </authorList>
    </citation>
    <scope>IDENTIFICATION</scope>
    <source>
        <strain evidence="3">isolate 1-1 / race 1 (BBBD)</strain>
    </source>
</reference>
<dbReference type="Proteomes" id="UP000005240">
    <property type="component" value="Unassembled WGS sequence"/>
</dbReference>
<dbReference type="PANTHER" id="PTHR35871:SF1">
    <property type="entry name" value="CXC1-LIKE CYSTEINE CLUSTER ASSOCIATED WITH KDZ TRANSPOSASES DOMAIN-CONTAINING PROTEIN"/>
    <property type="match status" value="1"/>
</dbReference>
<feature type="compositionally biased region" description="Polar residues" evidence="1">
    <location>
        <begin position="28"/>
        <end position="47"/>
    </location>
</feature>
<evidence type="ECO:0000313" key="4">
    <source>
        <dbReference type="Proteomes" id="UP000005240"/>
    </source>
</evidence>
<organism evidence="2">
    <name type="scientific">Puccinia triticina (isolate 1-1 / race 1 (BBBD))</name>
    <name type="common">Brown leaf rust fungus</name>
    <dbReference type="NCBI Taxonomy" id="630390"/>
    <lineage>
        <taxon>Eukaryota</taxon>
        <taxon>Fungi</taxon>
        <taxon>Dikarya</taxon>
        <taxon>Basidiomycota</taxon>
        <taxon>Pucciniomycotina</taxon>
        <taxon>Pucciniomycetes</taxon>
        <taxon>Pucciniales</taxon>
        <taxon>Pucciniaceae</taxon>
        <taxon>Puccinia</taxon>
    </lineage>
</organism>
<dbReference type="EnsemblFungi" id="PTTG_06081-t43_1">
    <property type="protein sequence ID" value="PTTG_06081-t43_1-p1"/>
    <property type="gene ID" value="PTTG_06081"/>
</dbReference>
<dbReference type="VEuPathDB" id="FungiDB:PTTG_06081"/>
<evidence type="ECO:0000313" key="2">
    <source>
        <dbReference type="EMBL" id="OAV90769.1"/>
    </source>
</evidence>
<dbReference type="EMBL" id="ADAS02000094">
    <property type="protein sequence ID" value="OAV90769.1"/>
    <property type="molecule type" value="Genomic_DNA"/>
</dbReference>
<accession>A0A180GE03</accession>
<dbReference type="PANTHER" id="PTHR35871">
    <property type="entry name" value="EXPRESSED PROTEIN"/>
    <property type="match status" value="1"/>
</dbReference>
<dbReference type="AlphaFoldDB" id="A0A180GE03"/>
<dbReference type="OrthoDB" id="10658347at2759"/>
<feature type="compositionally biased region" description="Basic residues" evidence="1">
    <location>
        <begin position="1"/>
        <end position="19"/>
    </location>
</feature>
<name>A0A180GE03_PUCT1</name>
<evidence type="ECO:0000256" key="1">
    <source>
        <dbReference type="SAM" id="MobiDB-lite"/>
    </source>
</evidence>
<feature type="region of interest" description="Disordered" evidence="1">
    <location>
        <begin position="223"/>
        <end position="264"/>
    </location>
</feature>
<feature type="region of interest" description="Disordered" evidence="1">
    <location>
        <begin position="1"/>
        <end position="50"/>
    </location>
</feature>
<keyword evidence="4" id="KW-1185">Reference proteome</keyword>
<reference evidence="2" key="2">
    <citation type="submission" date="2016-05" db="EMBL/GenBank/DDBJ databases">
        <title>Comparative analysis highlights variable genome content of wheat rusts and divergence of the mating loci.</title>
        <authorList>
            <person name="Cuomo C.A."/>
            <person name="Bakkeren G."/>
            <person name="Szabo L."/>
            <person name="Khalil H."/>
            <person name="Joly D."/>
            <person name="Goldberg J."/>
            <person name="Young S."/>
            <person name="Zeng Q."/>
            <person name="Fellers J."/>
        </authorList>
    </citation>
    <scope>NUCLEOTIDE SEQUENCE [LARGE SCALE GENOMIC DNA]</scope>
    <source>
        <strain evidence="2">1-1 BBBD Race 1</strain>
    </source>
</reference>
<gene>
    <name evidence="2" type="ORF">PTTG_06081</name>
</gene>
<reference evidence="3 4" key="3">
    <citation type="journal article" date="2017" name="G3 (Bethesda)">
        <title>Comparative analysis highlights variable genome content of wheat rusts and divergence of the mating loci.</title>
        <authorList>
            <person name="Cuomo C.A."/>
            <person name="Bakkeren G."/>
            <person name="Khalil H.B."/>
            <person name="Panwar V."/>
            <person name="Joly D."/>
            <person name="Linning R."/>
            <person name="Sakthikumar S."/>
            <person name="Song X."/>
            <person name="Adiconis X."/>
            <person name="Fan L."/>
            <person name="Goldberg J.M."/>
            <person name="Levin J.Z."/>
            <person name="Young S."/>
            <person name="Zeng Q."/>
            <person name="Anikster Y."/>
            <person name="Bruce M."/>
            <person name="Wang M."/>
            <person name="Yin C."/>
            <person name="McCallum B."/>
            <person name="Szabo L.J."/>
            <person name="Hulbert S."/>
            <person name="Chen X."/>
            <person name="Fellers J.P."/>
        </authorList>
    </citation>
    <scope>NUCLEOTIDE SEQUENCE</scope>
    <source>
        <strain evidence="3">isolate 1-1 / race 1 (BBBD)</strain>
        <strain evidence="4">Isolate 1-1 / race 1 (BBBD)</strain>
    </source>
</reference>
<protein>
    <submittedName>
        <fullName evidence="2 3">Uncharacterized protein</fullName>
    </submittedName>
</protein>
<evidence type="ECO:0000313" key="3">
    <source>
        <dbReference type="EnsemblFungi" id="PTTG_06081-t43_1-p1"/>
    </source>
</evidence>
<sequence length="279" mass="31485">MSAKKVSKAVKGQRRRRRREKIEKEFETNVQKFQTKKPTPSSSNNTKWAKDARLNHSPILIDSESSNDNIKLLAGIGDDEVELLGIERCANKIGNPINHVDPSQVSSLAVETRNNHIKQPCDAHKNHAKPPANTCNSHIEPPAVDQINIDPELLAFQEAEIEARHQGNDLVNYFNLAVDDETSDNDLDDTEDEDEPFQDVWPIFSGNITLNQSCVKRRQLKSGKKMYQQPIVNPDSSSKKLIPAAIPKQTKSDRNKKRKQAIGDKNTMFENYFIRPAPA</sequence>